<feature type="domain" description="HMG box" evidence="6">
    <location>
        <begin position="126"/>
        <end position="194"/>
    </location>
</feature>
<dbReference type="SMART" id="SM00398">
    <property type="entry name" value="HMG"/>
    <property type="match status" value="1"/>
</dbReference>
<dbReference type="PANTHER" id="PTHR10270">
    <property type="entry name" value="SOX TRANSCRIPTION FACTOR"/>
    <property type="match status" value="1"/>
</dbReference>
<protein>
    <submittedName>
        <fullName evidence="7">MAT 1.2.1</fullName>
    </submittedName>
</protein>
<dbReference type="AlphaFoldDB" id="A0A075MG32"/>
<dbReference type="Gene3D" id="1.10.30.10">
    <property type="entry name" value="High mobility group box domain"/>
    <property type="match status" value="1"/>
</dbReference>
<dbReference type="GO" id="GO:0000978">
    <property type="term" value="F:RNA polymerase II cis-regulatory region sequence-specific DNA binding"/>
    <property type="evidence" value="ECO:0007669"/>
    <property type="project" value="TreeGrafter"/>
</dbReference>
<evidence type="ECO:0000256" key="2">
    <source>
        <dbReference type="ARBA" id="ARBA00023125"/>
    </source>
</evidence>
<dbReference type="GO" id="GO:0030154">
    <property type="term" value="P:cell differentiation"/>
    <property type="evidence" value="ECO:0007669"/>
    <property type="project" value="TreeGrafter"/>
</dbReference>
<feature type="region of interest" description="Disordered" evidence="5">
    <location>
        <begin position="183"/>
        <end position="229"/>
    </location>
</feature>
<sequence length="229" mass="25174">MSSNDVTAATQMATPLQVVTEVDMGELTILWEHLKAQLPGESTKILTIAGEHYRALDQGAKAYLACKLMGKIHEPVLYARDGNGSDVVYLGTPRALTTGVGMLANAAGATEAVWMARDAEPAPAKIPRPPNAYILYRKERHHIVKDLHPGITNNEISQILGRCWNMESREIRAEYKSRADEAKRLHYEKHPGYQYRPRRPSEKRRRNAGTGNAGTGNASTGNTGTTSNP</sequence>
<proteinExistence type="predicted"/>
<organism evidence="7">
    <name type="scientific">Fusarium brasiliense</name>
    <dbReference type="NCBI Taxonomy" id="235270"/>
    <lineage>
        <taxon>Eukaryota</taxon>
        <taxon>Fungi</taxon>
        <taxon>Dikarya</taxon>
        <taxon>Ascomycota</taxon>
        <taxon>Pezizomycotina</taxon>
        <taxon>Sordariomycetes</taxon>
        <taxon>Hypocreomycetidae</taxon>
        <taxon>Hypocreales</taxon>
        <taxon>Nectriaceae</taxon>
        <taxon>Fusarium</taxon>
        <taxon>Fusarium solani species complex</taxon>
    </lineage>
</organism>
<dbReference type="SUPFAM" id="SSF47095">
    <property type="entry name" value="HMG-box"/>
    <property type="match status" value="1"/>
</dbReference>
<feature type="compositionally biased region" description="Low complexity" evidence="5">
    <location>
        <begin position="215"/>
        <end position="229"/>
    </location>
</feature>
<dbReference type="InterPro" id="IPR050140">
    <property type="entry name" value="SRY-related_HMG-box_TF-like"/>
</dbReference>
<dbReference type="InterPro" id="IPR009071">
    <property type="entry name" value="HMG_box_dom"/>
</dbReference>
<dbReference type="EMBL" id="KF706653">
    <property type="protein sequence ID" value="AIF79414.1"/>
    <property type="molecule type" value="Genomic_DNA"/>
</dbReference>
<dbReference type="GO" id="GO:0005634">
    <property type="term" value="C:nucleus"/>
    <property type="evidence" value="ECO:0007669"/>
    <property type="project" value="UniProtKB-UniRule"/>
</dbReference>
<evidence type="ECO:0000313" key="7">
    <source>
        <dbReference type="EMBL" id="AIF79414.1"/>
    </source>
</evidence>
<feature type="DNA-binding region" description="HMG box" evidence="4">
    <location>
        <begin position="126"/>
        <end position="194"/>
    </location>
</feature>
<reference evidence="7" key="1">
    <citation type="journal article" date="2014" name="Mycologia">
        <title>Genetic architecture and evolution of the mating type locus in fusaria that cause soybean sudden death syndrome and bean root rot.</title>
        <authorList>
            <person name="Hughes T.J."/>
            <person name="O'Donnell K."/>
            <person name="Sink S."/>
            <person name="Rooney A.P."/>
            <person name="Scandiani M.M."/>
            <person name="Luque A."/>
            <person name="Bhattacharyya M.K."/>
            <person name="Huang X."/>
        </authorList>
    </citation>
    <scope>NUCLEOTIDE SEQUENCE</scope>
    <source>
        <strain evidence="7">NRRL 31779</strain>
    </source>
</reference>
<feature type="compositionally biased region" description="Basic residues" evidence="5">
    <location>
        <begin position="196"/>
        <end position="207"/>
    </location>
</feature>
<evidence type="ECO:0000259" key="6">
    <source>
        <dbReference type="PROSITE" id="PS50118"/>
    </source>
</evidence>
<evidence type="ECO:0000256" key="1">
    <source>
        <dbReference type="ARBA" id="ARBA00023015"/>
    </source>
</evidence>
<keyword evidence="4" id="KW-0539">Nucleus</keyword>
<keyword evidence="2 4" id="KW-0238">DNA-binding</keyword>
<dbReference type="GO" id="GO:0000122">
    <property type="term" value="P:negative regulation of transcription by RNA polymerase II"/>
    <property type="evidence" value="ECO:0007669"/>
    <property type="project" value="TreeGrafter"/>
</dbReference>
<keyword evidence="1" id="KW-0805">Transcription regulation</keyword>
<evidence type="ECO:0000256" key="3">
    <source>
        <dbReference type="ARBA" id="ARBA00023163"/>
    </source>
</evidence>
<dbReference type="PANTHER" id="PTHR10270:SF161">
    <property type="entry name" value="SEX-DETERMINING REGION Y PROTEIN"/>
    <property type="match status" value="1"/>
</dbReference>
<evidence type="ECO:0000256" key="5">
    <source>
        <dbReference type="SAM" id="MobiDB-lite"/>
    </source>
</evidence>
<dbReference type="FunFam" id="1.10.30.10:FF:000041">
    <property type="entry name" value="HMG box family protein"/>
    <property type="match status" value="1"/>
</dbReference>
<name>A0A075MG32_9HYPO</name>
<dbReference type="InterPro" id="IPR036910">
    <property type="entry name" value="HMG_box_dom_sf"/>
</dbReference>
<dbReference type="CDD" id="cd01389">
    <property type="entry name" value="HMG-box_ROX1-like"/>
    <property type="match status" value="1"/>
</dbReference>
<accession>A0A075MG32</accession>
<dbReference type="Pfam" id="PF00505">
    <property type="entry name" value="HMG_box"/>
    <property type="match status" value="1"/>
</dbReference>
<dbReference type="GO" id="GO:0001228">
    <property type="term" value="F:DNA-binding transcription activator activity, RNA polymerase II-specific"/>
    <property type="evidence" value="ECO:0007669"/>
    <property type="project" value="TreeGrafter"/>
</dbReference>
<keyword evidence="3" id="KW-0804">Transcription</keyword>
<dbReference type="PROSITE" id="PS50118">
    <property type="entry name" value="HMG_BOX_2"/>
    <property type="match status" value="1"/>
</dbReference>
<evidence type="ECO:0000256" key="4">
    <source>
        <dbReference type="PROSITE-ProRule" id="PRU00267"/>
    </source>
</evidence>